<dbReference type="Gene3D" id="2.40.50.90">
    <property type="match status" value="1"/>
</dbReference>
<feature type="chain" id="PRO_5036987660" description="Nuclease" evidence="1">
    <location>
        <begin position="25"/>
        <end position="71"/>
    </location>
</feature>
<comment type="caution">
    <text evidence="2">The sequence shown here is derived from an EMBL/GenBank/DDBJ whole genome shotgun (WGS) entry which is preliminary data.</text>
</comment>
<evidence type="ECO:0000256" key="1">
    <source>
        <dbReference type="SAM" id="SignalP"/>
    </source>
</evidence>
<evidence type="ECO:0000313" key="3">
    <source>
        <dbReference type="Proteomes" id="UP000646478"/>
    </source>
</evidence>
<protein>
    <recommendedName>
        <fullName evidence="4">Nuclease</fullName>
    </recommendedName>
</protein>
<evidence type="ECO:0008006" key="4">
    <source>
        <dbReference type="Google" id="ProtNLM"/>
    </source>
</evidence>
<name>A0A916WKI9_9HYPH</name>
<reference evidence="2" key="2">
    <citation type="submission" date="2020-09" db="EMBL/GenBank/DDBJ databases">
        <authorList>
            <person name="Sun Q."/>
            <person name="Zhou Y."/>
        </authorList>
    </citation>
    <scope>NUCLEOTIDE SEQUENCE</scope>
    <source>
        <strain evidence="2">CGMCC 1.15082</strain>
    </source>
</reference>
<organism evidence="2 3">
    <name type="scientific">Brucella endophytica</name>
    <dbReference type="NCBI Taxonomy" id="1963359"/>
    <lineage>
        <taxon>Bacteria</taxon>
        <taxon>Pseudomonadati</taxon>
        <taxon>Pseudomonadota</taxon>
        <taxon>Alphaproteobacteria</taxon>
        <taxon>Hyphomicrobiales</taxon>
        <taxon>Brucellaceae</taxon>
        <taxon>Brucella/Ochrobactrum group</taxon>
        <taxon>Brucella</taxon>
    </lineage>
</organism>
<feature type="signal peptide" evidence="1">
    <location>
        <begin position="1"/>
        <end position="24"/>
    </location>
</feature>
<dbReference type="InterPro" id="IPR035437">
    <property type="entry name" value="SNase_OB-fold_sf"/>
</dbReference>
<reference evidence="2" key="1">
    <citation type="journal article" date="2014" name="Int. J. Syst. Evol. Microbiol.">
        <title>Complete genome sequence of Corynebacterium casei LMG S-19264T (=DSM 44701T), isolated from a smear-ripened cheese.</title>
        <authorList>
            <consortium name="US DOE Joint Genome Institute (JGI-PGF)"/>
            <person name="Walter F."/>
            <person name="Albersmeier A."/>
            <person name="Kalinowski J."/>
            <person name="Ruckert C."/>
        </authorList>
    </citation>
    <scope>NUCLEOTIDE SEQUENCE</scope>
    <source>
        <strain evidence="2">CGMCC 1.15082</strain>
    </source>
</reference>
<evidence type="ECO:0000313" key="2">
    <source>
        <dbReference type="EMBL" id="GGB10299.1"/>
    </source>
</evidence>
<keyword evidence="3" id="KW-1185">Reference proteome</keyword>
<proteinExistence type="predicted"/>
<dbReference type="Proteomes" id="UP000646478">
    <property type="component" value="Unassembled WGS sequence"/>
</dbReference>
<keyword evidence="1" id="KW-0732">Signal</keyword>
<dbReference type="AlphaFoldDB" id="A0A916WKI9"/>
<dbReference type="SUPFAM" id="SSF50199">
    <property type="entry name" value="Staphylococcal nuclease"/>
    <property type="match status" value="1"/>
</dbReference>
<accession>A0A916WKI9</accession>
<sequence>MRARITKLVFGFAFAVLFSSPGSAAPICSNQVCTIDGDTITIRDERIRIANIDAPEIGRPNAMPGGKTPPR</sequence>
<dbReference type="RefSeq" id="WP_188826223.1">
    <property type="nucleotide sequence ID" value="NZ_BMHH01000029.1"/>
</dbReference>
<gene>
    <name evidence="2" type="ORF">GCM10011491_42830</name>
</gene>
<dbReference type="EMBL" id="BMHH01000029">
    <property type="protein sequence ID" value="GGB10299.1"/>
    <property type="molecule type" value="Genomic_DNA"/>
</dbReference>